<sequence>MIFKSIYLKEGLYKRRIDFSKGVNLIHSDKNSKGKTTLLRFMLYALGYNIPNTKKIKFNQCEVELIVENEKKEEIKLVRSNLPIIQIEKNKKKKVYVIPEQQDELQEMVFGIENKDIISNLLGVYYIDQEKGWTLLNRGIVIGSIHFNIEELIRGLSGINCTDLIEKETQLKRRISKYKQMFSIAEYQEILQNEEGLVTNSYEDKIDSELDSLLIKQREIKEELHRIDKILSDNKHFKKFVIEMKLLVKTSSGEIVPVTENNIVGLNDAIELLVAKRKITFARLVDVTSKIEKKQKKFDKEYEQLKFFESVNQLEIFDRRISRIPLNQIIIKQEITNLEKEVKNIREEISRITKNNNTIGSYIFEIIIKYATELKIGDKNSISPTYLFTSNLKELSGAILHKTVFAFKLGYISAIKKKLNIKLPILLDSPTGKEVDQENIKLMMNILKRDFSDHQIIIASIFEYDFNNINTIEIKNRLIEIL</sequence>
<proteinExistence type="predicted"/>
<dbReference type="AlphaFoldDB" id="A0A2N6TLE0"/>
<feature type="coiled-coil region" evidence="1">
    <location>
        <begin position="328"/>
        <end position="355"/>
    </location>
</feature>
<reference evidence="2 3" key="1">
    <citation type="submission" date="2017-09" db="EMBL/GenBank/DDBJ databases">
        <title>Bacterial strain isolated from the female urinary microbiota.</title>
        <authorList>
            <person name="Thomas-White K."/>
            <person name="Kumar N."/>
            <person name="Forster S."/>
            <person name="Putonti C."/>
            <person name="Lawley T."/>
            <person name="Wolfe A.J."/>
        </authorList>
    </citation>
    <scope>NUCLEOTIDE SEQUENCE [LARGE SCALE GENOMIC DNA]</scope>
    <source>
        <strain evidence="2 3">UMB0249</strain>
    </source>
</reference>
<name>A0A2N6TLE0_FUSNU</name>
<evidence type="ECO:0008006" key="4">
    <source>
        <dbReference type="Google" id="ProtNLM"/>
    </source>
</evidence>
<organism evidence="2 3">
    <name type="scientific">Fusobacterium nucleatum</name>
    <dbReference type="NCBI Taxonomy" id="851"/>
    <lineage>
        <taxon>Bacteria</taxon>
        <taxon>Fusobacteriati</taxon>
        <taxon>Fusobacteriota</taxon>
        <taxon>Fusobacteriia</taxon>
        <taxon>Fusobacteriales</taxon>
        <taxon>Fusobacteriaceae</taxon>
        <taxon>Fusobacterium</taxon>
    </lineage>
</organism>
<gene>
    <name evidence="2" type="ORF">CJ209_02465</name>
</gene>
<protein>
    <recommendedName>
        <fullName evidence="4">Rad50/SbcC-type AAA domain-containing protein</fullName>
    </recommendedName>
</protein>
<evidence type="ECO:0000256" key="1">
    <source>
        <dbReference type="SAM" id="Coils"/>
    </source>
</evidence>
<accession>A0A2N6TLE0</accession>
<comment type="caution">
    <text evidence="2">The sequence shown here is derived from an EMBL/GenBank/DDBJ whole genome shotgun (WGS) entry which is preliminary data.</text>
</comment>
<keyword evidence="1" id="KW-0175">Coiled coil</keyword>
<dbReference type="Proteomes" id="UP000235733">
    <property type="component" value="Unassembled WGS sequence"/>
</dbReference>
<dbReference type="RefSeq" id="WP_158391754.1">
    <property type="nucleotide sequence ID" value="NZ_PNHC01000002.1"/>
</dbReference>
<dbReference type="EMBL" id="PNHC01000002">
    <property type="protein sequence ID" value="PMC70144.1"/>
    <property type="molecule type" value="Genomic_DNA"/>
</dbReference>
<evidence type="ECO:0000313" key="2">
    <source>
        <dbReference type="EMBL" id="PMC70144.1"/>
    </source>
</evidence>
<evidence type="ECO:0000313" key="3">
    <source>
        <dbReference type="Proteomes" id="UP000235733"/>
    </source>
</evidence>